<name>A0ACC7NNI0_9BURK</name>
<dbReference type="Proteomes" id="UP001629235">
    <property type="component" value="Unassembled WGS sequence"/>
</dbReference>
<evidence type="ECO:0000313" key="1">
    <source>
        <dbReference type="EMBL" id="MFM0107968.1"/>
    </source>
</evidence>
<organism evidence="1 2">
    <name type="scientific">Paraburkholderia rhynchosiae</name>
    <dbReference type="NCBI Taxonomy" id="487049"/>
    <lineage>
        <taxon>Bacteria</taxon>
        <taxon>Pseudomonadati</taxon>
        <taxon>Pseudomonadota</taxon>
        <taxon>Betaproteobacteria</taxon>
        <taxon>Burkholderiales</taxon>
        <taxon>Burkholderiaceae</taxon>
        <taxon>Paraburkholderia</taxon>
    </lineage>
</organism>
<dbReference type="EMBL" id="JAQQDW010000097">
    <property type="protein sequence ID" value="MFM0107968.1"/>
    <property type="molecule type" value="Genomic_DNA"/>
</dbReference>
<proteinExistence type="predicted"/>
<protein>
    <submittedName>
        <fullName evidence="1">Uncharacterized protein</fullName>
    </submittedName>
</protein>
<keyword evidence="2" id="KW-1185">Reference proteome</keyword>
<gene>
    <name evidence="1" type="ORF">PQR01_32120</name>
</gene>
<accession>A0ACC7NNI0</accession>
<sequence length="66" mass="7120">MKCWPKSNSGSVALAIDSRYGKREHSAGDVDFEPQLDDVVANGIPARLITPDSQNVVPAIVLVQNE</sequence>
<reference evidence="1 2" key="1">
    <citation type="journal article" date="2024" name="Chem. Sci.">
        <title>Discovery of megapolipeptins by genome mining of a Burkholderiales bacteria collection.</title>
        <authorList>
            <person name="Paulo B.S."/>
            <person name="Recchia M.J.J."/>
            <person name="Lee S."/>
            <person name="Fergusson C.H."/>
            <person name="Romanowski S.B."/>
            <person name="Hernandez A."/>
            <person name="Krull N."/>
            <person name="Liu D.Y."/>
            <person name="Cavanagh H."/>
            <person name="Bos A."/>
            <person name="Gray C.A."/>
            <person name="Murphy B.T."/>
            <person name="Linington R.G."/>
            <person name="Eustaquio A.S."/>
        </authorList>
    </citation>
    <scope>NUCLEOTIDE SEQUENCE [LARGE SCALE GENOMIC DNA]</scope>
    <source>
        <strain evidence="1 2">RL18-126-BIB-B</strain>
    </source>
</reference>
<evidence type="ECO:0000313" key="2">
    <source>
        <dbReference type="Proteomes" id="UP001629235"/>
    </source>
</evidence>
<comment type="caution">
    <text evidence="1">The sequence shown here is derived from an EMBL/GenBank/DDBJ whole genome shotgun (WGS) entry which is preliminary data.</text>
</comment>